<dbReference type="InterPro" id="IPR007461">
    <property type="entry name" value="Ysc84_actin-binding"/>
</dbReference>
<feature type="compositionally biased region" description="Basic and acidic residues" evidence="1">
    <location>
        <begin position="458"/>
        <end position="479"/>
    </location>
</feature>
<dbReference type="OrthoDB" id="10255128at2759"/>
<dbReference type="Pfam" id="PF04366">
    <property type="entry name" value="Ysc84"/>
    <property type="match status" value="1"/>
</dbReference>
<evidence type="ECO:0000313" key="4">
    <source>
        <dbReference type="Proteomes" id="UP000620104"/>
    </source>
</evidence>
<comment type="caution">
    <text evidence="3">The sequence shown here is derived from an EMBL/GenBank/DDBJ whole genome shotgun (WGS) entry which is preliminary data.</text>
</comment>
<accession>A0A8H3TVY7</accession>
<feature type="compositionally biased region" description="Polar residues" evidence="1">
    <location>
        <begin position="109"/>
        <end position="132"/>
    </location>
</feature>
<dbReference type="PANTHER" id="PTHR15629">
    <property type="entry name" value="SH3YL1 PROTEIN"/>
    <property type="match status" value="1"/>
</dbReference>
<protein>
    <recommendedName>
        <fullName evidence="2">Ysc84 actin-binding domain-containing protein</fullName>
    </recommendedName>
</protein>
<keyword evidence="4" id="KW-1185">Reference proteome</keyword>
<dbReference type="AlphaFoldDB" id="A0A8H3TVY7"/>
<evidence type="ECO:0000259" key="2">
    <source>
        <dbReference type="Pfam" id="PF04366"/>
    </source>
</evidence>
<evidence type="ECO:0000313" key="3">
    <source>
        <dbReference type="EMBL" id="GHJ88220.1"/>
    </source>
</evidence>
<dbReference type="EMBL" id="BLZA01000030">
    <property type="protein sequence ID" value="GHJ88220.1"/>
    <property type="molecule type" value="Genomic_DNA"/>
</dbReference>
<feature type="region of interest" description="Disordered" evidence="1">
    <location>
        <begin position="109"/>
        <end position="139"/>
    </location>
</feature>
<feature type="compositionally biased region" description="Low complexity" evidence="1">
    <location>
        <begin position="16"/>
        <end position="27"/>
    </location>
</feature>
<feature type="region of interest" description="Disordered" evidence="1">
    <location>
        <begin position="458"/>
        <end position="534"/>
    </location>
</feature>
<dbReference type="Proteomes" id="UP000620104">
    <property type="component" value="Unassembled WGS sequence"/>
</dbReference>
<proteinExistence type="predicted"/>
<feature type="domain" description="Ysc84 actin-binding" evidence="2">
    <location>
        <begin position="201"/>
        <end position="321"/>
    </location>
</feature>
<feature type="region of interest" description="Disordered" evidence="1">
    <location>
        <begin position="399"/>
        <end position="436"/>
    </location>
</feature>
<feature type="compositionally biased region" description="Pro residues" evidence="1">
    <location>
        <begin position="1"/>
        <end position="10"/>
    </location>
</feature>
<evidence type="ECO:0000256" key="1">
    <source>
        <dbReference type="SAM" id="MobiDB-lite"/>
    </source>
</evidence>
<feature type="compositionally biased region" description="Basic and acidic residues" evidence="1">
    <location>
        <begin position="525"/>
        <end position="534"/>
    </location>
</feature>
<feature type="region of interest" description="Disordered" evidence="1">
    <location>
        <begin position="1"/>
        <end position="38"/>
    </location>
</feature>
<gene>
    <name evidence="3" type="ORF">NliqN6_4622</name>
</gene>
<dbReference type="CDD" id="cd11524">
    <property type="entry name" value="SYLF"/>
    <property type="match status" value="1"/>
</dbReference>
<organism evidence="3 4">
    <name type="scientific">Naganishia liquefaciens</name>
    <dbReference type="NCBI Taxonomy" id="104408"/>
    <lineage>
        <taxon>Eukaryota</taxon>
        <taxon>Fungi</taxon>
        <taxon>Dikarya</taxon>
        <taxon>Basidiomycota</taxon>
        <taxon>Agaricomycotina</taxon>
        <taxon>Tremellomycetes</taxon>
        <taxon>Filobasidiales</taxon>
        <taxon>Filobasidiaceae</taxon>
        <taxon>Naganishia</taxon>
    </lineage>
</organism>
<reference evidence="3" key="1">
    <citation type="submission" date="2020-07" db="EMBL/GenBank/DDBJ databases">
        <title>Draft Genome Sequence of a Deep-Sea Yeast, Naganishia (Cryptococcus) liquefaciens strain N6.</title>
        <authorList>
            <person name="Han Y.W."/>
            <person name="Kajitani R."/>
            <person name="Morimoto H."/>
            <person name="Parhat M."/>
            <person name="Tsubouchi H."/>
            <person name="Bakenova O."/>
            <person name="Ogata M."/>
            <person name="Argunhan B."/>
            <person name="Aoki R."/>
            <person name="Kajiwara S."/>
            <person name="Itoh T."/>
            <person name="Iwasaki H."/>
        </authorList>
    </citation>
    <scope>NUCLEOTIDE SEQUENCE</scope>
    <source>
        <strain evidence="3">N6</strain>
    </source>
</reference>
<dbReference type="GO" id="GO:0035091">
    <property type="term" value="F:phosphatidylinositol binding"/>
    <property type="evidence" value="ECO:0007669"/>
    <property type="project" value="TreeGrafter"/>
</dbReference>
<dbReference type="PANTHER" id="PTHR15629:SF40">
    <property type="entry name" value="YSC84 ACTIN-BINDING DOMAIN-CONTAINING PROTEIN"/>
    <property type="match status" value="1"/>
</dbReference>
<sequence>MSEPPPPPPRHVNRISTTKSTTASSSTIAGQDVGKKSWKDSFKEKGKAWGGVAYEKSWKWSDAIGGKVNDYAGKLGSERFWPVTGDFPEEMEKAGRILRAFTVEGIPTTITEPASGTTSPQNGVNDPNSTSAFKAPKGKQRKVLRKIPPEVIAEAKGLCIFTSMRSGIAPFGGAGGTGIVVARLPDGSWSAPSSISPNNLAGGLLLGVDIYDAVLVIRSQKALETFYTHKATLGTDFAVVAGPFGVGATAEAGIEKAPVFSYIRSRGFYAGVSIMGQVFIERFEENGAMYHWPGVKGADILTGKVAVPREAASLMEALKDAESGKAQRRNGDGLDVVVPEGVSELVLEDGEILKLPPTPTQVEDAYGDADFETEKRNYGDHATQLSDGLAKAHIYDNPALTATSGQPTTAPPLPPRYRGNDEDPTVSKDLIPPVTAIPETYNSVNLNDLDPSEARELRQHLDQQEQERLTAKAQNDKTSSEQPALPSRPASRLSNEETEIFHDAAPVSEMPHTYADAPATIAPEKAMESSSDLK</sequence>
<dbReference type="InterPro" id="IPR051702">
    <property type="entry name" value="SH3_domain_YSC84-like"/>
</dbReference>
<name>A0A8H3TVY7_9TREE</name>